<accession>E3MW55</accession>
<protein>
    <recommendedName>
        <fullName evidence="3">DUF38 domain-containing protein</fullName>
    </recommendedName>
</protein>
<reference evidence="1" key="1">
    <citation type="submission" date="2007-07" db="EMBL/GenBank/DDBJ databases">
        <title>PCAP assembly of the Caenorhabditis remanei genome.</title>
        <authorList>
            <consortium name="The Caenorhabditis remanei Sequencing Consortium"/>
            <person name="Wilson R.K."/>
        </authorList>
    </citation>
    <scope>NUCLEOTIDE SEQUENCE [LARGE SCALE GENOMIC DNA]</scope>
    <source>
        <strain evidence="1">PB4641</strain>
    </source>
</reference>
<evidence type="ECO:0000313" key="1">
    <source>
        <dbReference type="EMBL" id="EFP10430.1"/>
    </source>
</evidence>
<dbReference type="EMBL" id="DS268485">
    <property type="protein sequence ID" value="EFP10430.1"/>
    <property type="molecule type" value="Genomic_DNA"/>
</dbReference>
<evidence type="ECO:0000313" key="2">
    <source>
        <dbReference type="Proteomes" id="UP000008281"/>
    </source>
</evidence>
<dbReference type="InParanoid" id="E3MW55"/>
<sequence length="421" mass="49524">MPLIFNQEAINGTLFALHFQKDTPIVAHQKLIEMTGKKVMNLDQVTEFFEKIDNGEFRLAEEIEEVIVEEEKPEVTLAHILNVPDFVEKYLDMDARFCLRKTCFTIREIINKKLLDIDCLYYKCNGNFIEISSNDYFYVLFKITEGGLNVTNGDIEKVIDANNTEEQIELIQRELTSIFGNGKLRIETLKIENCQEYYFDGEPHIGMTALRNTLKQVSNKLKISNLEYCIEEEDEVFIETLKKIGPKRLKSLKLSIIQSLHNWIPNWIPNWEDFNNLEQWRHLKLLDVRCPQLTVPDIIRFFTHVENVYLKIDSFYNISNNTSLHNSIMELKNVSYLSDMKLLKNPLLKQFKIRADKKIRDSDLADIKASLQQYNTNNATYPCWVNIPYPDSDKKLQILVNKNVIWFKGQCYVEEEYKFEQ</sequence>
<evidence type="ECO:0008006" key="3">
    <source>
        <dbReference type="Google" id="ProtNLM"/>
    </source>
</evidence>
<dbReference type="HOGENOM" id="CLU_055341_0_0_1"/>
<organism evidence="2">
    <name type="scientific">Caenorhabditis remanei</name>
    <name type="common">Caenorhabditis vulgaris</name>
    <dbReference type="NCBI Taxonomy" id="31234"/>
    <lineage>
        <taxon>Eukaryota</taxon>
        <taxon>Metazoa</taxon>
        <taxon>Ecdysozoa</taxon>
        <taxon>Nematoda</taxon>
        <taxon>Chromadorea</taxon>
        <taxon>Rhabditida</taxon>
        <taxon>Rhabditina</taxon>
        <taxon>Rhabditomorpha</taxon>
        <taxon>Rhabditoidea</taxon>
        <taxon>Rhabditidae</taxon>
        <taxon>Peloderinae</taxon>
        <taxon>Caenorhabditis</taxon>
    </lineage>
</organism>
<dbReference type="Proteomes" id="UP000008281">
    <property type="component" value="Unassembled WGS sequence"/>
</dbReference>
<dbReference type="AlphaFoldDB" id="E3MW55"/>
<dbReference type="eggNOG" id="ENOG502TB6S">
    <property type="taxonomic scope" value="Eukaryota"/>
</dbReference>
<gene>
    <name evidence="1" type="ORF">CRE_22926</name>
</gene>
<dbReference type="OrthoDB" id="5909092at2759"/>
<name>E3MW55_CAERE</name>
<proteinExistence type="predicted"/>
<keyword evidence="2" id="KW-1185">Reference proteome</keyword>